<sequence length="187" mass="21785">MSETCKKVNDDDEYHEKYEKNNNIIENPVVNETEDVTDEDLDWLMDSVVCVRPAVAEPAEVHLEEEVRQYNIESEDLQFENNIEDDDDFFNLTVIDDELLPPPMPEKLFEHSVLDAVPQIPDWMPEKLSDQYLLIALLLNALMIRMASEDPDMEFMEDTIIDHLICKIGTDSDFDKQLDYLTPDEDN</sequence>
<dbReference type="AlphaFoldDB" id="A0AAV0W2U2"/>
<dbReference type="Proteomes" id="UP001160148">
    <property type="component" value="Unassembled WGS sequence"/>
</dbReference>
<name>A0AAV0W2U2_9HEMI</name>
<proteinExistence type="predicted"/>
<dbReference type="EMBL" id="CARXXK010000001">
    <property type="protein sequence ID" value="CAI6350080.1"/>
    <property type="molecule type" value="Genomic_DNA"/>
</dbReference>
<gene>
    <name evidence="1" type="ORF">MEUPH1_LOCUS6578</name>
</gene>
<organism evidence="1 2">
    <name type="scientific">Macrosiphum euphorbiae</name>
    <name type="common">potato aphid</name>
    <dbReference type="NCBI Taxonomy" id="13131"/>
    <lineage>
        <taxon>Eukaryota</taxon>
        <taxon>Metazoa</taxon>
        <taxon>Ecdysozoa</taxon>
        <taxon>Arthropoda</taxon>
        <taxon>Hexapoda</taxon>
        <taxon>Insecta</taxon>
        <taxon>Pterygota</taxon>
        <taxon>Neoptera</taxon>
        <taxon>Paraneoptera</taxon>
        <taxon>Hemiptera</taxon>
        <taxon>Sternorrhyncha</taxon>
        <taxon>Aphidomorpha</taxon>
        <taxon>Aphidoidea</taxon>
        <taxon>Aphididae</taxon>
        <taxon>Macrosiphini</taxon>
        <taxon>Macrosiphum</taxon>
    </lineage>
</organism>
<protein>
    <submittedName>
        <fullName evidence="1">Uncharacterized protein</fullName>
    </submittedName>
</protein>
<keyword evidence="2" id="KW-1185">Reference proteome</keyword>
<evidence type="ECO:0000313" key="2">
    <source>
        <dbReference type="Proteomes" id="UP001160148"/>
    </source>
</evidence>
<reference evidence="1 2" key="1">
    <citation type="submission" date="2023-01" db="EMBL/GenBank/DDBJ databases">
        <authorList>
            <person name="Whitehead M."/>
        </authorList>
    </citation>
    <scope>NUCLEOTIDE SEQUENCE [LARGE SCALE GENOMIC DNA]</scope>
</reference>
<evidence type="ECO:0000313" key="1">
    <source>
        <dbReference type="EMBL" id="CAI6350080.1"/>
    </source>
</evidence>
<accession>A0AAV0W2U2</accession>
<comment type="caution">
    <text evidence="1">The sequence shown here is derived from an EMBL/GenBank/DDBJ whole genome shotgun (WGS) entry which is preliminary data.</text>
</comment>